<protein>
    <submittedName>
        <fullName evidence="1">Uncharacterized protein</fullName>
    </submittedName>
</protein>
<reference evidence="1" key="1">
    <citation type="submission" date="2018-02" db="EMBL/GenBank/DDBJ databases">
        <title>Rhizophora mucronata_Transcriptome.</title>
        <authorList>
            <person name="Meera S.P."/>
            <person name="Sreeshan A."/>
            <person name="Augustine A."/>
        </authorList>
    </citation>
    <scope>NUCLEOTIDE SEQUENCE</scope>
    <source>
        <tissue evidence="1">Leaf</tissue>
    </source>
</reference>
<dbReference type="EMBL" id="GGEC01082190">
    <property type="protein sequence ID" value="MBX62674.1"/>
    <property type="molecule type" value="Transcribed_RNA"/>
</dbReference>
<sequence>MIKLLLKYHCYLCLCAKKKKRYCGAQANPAYACLCSSLGCVAC</sequence>
<organism evidence="1">
    <name type="scientific">Rhizophora mucronata</name>
    <name type="common">Asiatic mangrove</name>
    <dbReference type="NCBI Taxonomy" id="61149"/>
    <lineage>
        <taxon>Eukaryota</taxon>
        <taxon>Viridiplantae</taxon>
        <taxon>Streptophyta</taxon>
        <taxon>Embryophyta</taxon>
        <taxon>Tracheophyta</taxon>
        <taxon>Spermatophyta</taxon>
        <taxon>Magnoliopsida</taxon>
        <taxon>eudicotyledons</taxon>
        <taxon>Gunneridae</taxon>
        <taxon>Pentapetalae</taxon>
        <taxon>rosids</taxon>
        <taxon>fabids</taxon>
        <taxon>Malpighiales</taxon>
        <taxon>Rhizophoraceae</taxon>
        <taxon>Rhizophora</taxon>
    </lineage>
</organism>
<evidence type="ECO:0000313" key="1">
    <source>
        <dbReference type="EMBL" id="MBX62674.1"/>
    </source>
</evidence>
<proteinExistence type="predicted"/>
<name>A0A2P2Q6T2_RHIMU</name>
<accession>A0A2P2Q6T2</accession>
<dbReference type="AlphaFoldDB" id="A0A2P2Q6T2"/>